<evidence type="ECO:0000256" key="5">
    <source>
        <dbReference type="ARBA" id="ARBA00023136"/>
    </source>
</evidence>
<dbReference type="GO" id="GO:0016020">
    <property type="term" value="C:membrane"/>
    <property type="evidence" value="ECO:0007669"/>
    <property type="project" value="UniProtKB-SubCell"/>
</dbReference>
<dbReference type="GO" id="GO:0022857">
    <property type="term" value="F:transmembrane transporter activity"/>
    <property type="evidence" value="ECO:0007669"/>
    <property type="project" value="InterPro"/>
</dbReference>
<reference evidence="9 10" key="1">
    <citation type="submission" date="2016-12" db="EMBL/GenBank/DDBJ databases">
        <title>Draft genome sequence of Fusarium oxysporum causing rot on Narcissus.</title>
        <authorList>
            <person name="Armitage A.D."/>
            <person name="Taylor A."/>
            <person name="Clarkson J.P."/>
            <person name="Harrison R.J."/>
            <person name="Jackson A.C."/>
        </authorList>
    </citation>
    <scope>NUCLEOTIDE SEQUENCE [LARGE SCALE GENOMIC DNA]</scope>
    <source>
        <strain evidence="9 10">N139</strain>
    </source>
</reference>
<gene>
    <name evidence="9" type="ORF">BFJ63_vAg19718</name>
</gene>
<dbReference type="InterPro" id="IPR011701">
    <property type="entry name" value="MFS"/>
</dbReference>
<evidence type="ECO:0000256" key="2">
    <source>
        <dbReference type="ARBA" id="ARBA00022448"/>
    </source>
</evidence>
<dbReference type="InterPro" id="IPR001958">
    <property type="entry name" value="Tet-R_TetA/multi-R_MdtG-like"/>
</dbReference>
<dbReference type="AlphaFoldDB" id="A0A4Q2UYT3"/>
<keyword evidence="2" id="KW-0813">Transport</keyword>
<keyword evidence="6" id="KW-0325">Glycoprotein</keyword>
<keyword evidence="3 7" id="KW-0812">Transmembrane</keyword>
<dbReference type="PANTHER" id="PTHR23504:SF6">
    <property type="entry name" value="MULTIDRUG TRANSPORTER, PUTATIVE (AFU_ORTHOLOGUE AFUA_4G08740)-RELATED"/>
    <property type="match status" value="1"/>
</dbReference>
<dbReference type="InterPro" id="IPR036259">
    <property type="entry name" value="MFS_trans_sf"/>
</dbReference>
<name>A0A4Q2UYT3_FUSOX</name>
<dbReference type="Pfam" id="PF07690">
    <property type="entry name" value="MFS_1"/>
    <property type="match status" value="1"/>
</dbReference>
<dbReference type="PRINTS" id="PR01035">
    <property type="entry name" value="TCRTETA"/>
</dbReference>
<proteinExistence type="predicted"/>
<evidence type="ECO:0000256" key="1">
    <source>
        <dbReference type="ARBA" id="ARBA00004141"/>
    </source>
</evidence>
<dbReference type="PROSITE" id="PS50850">
    <property type="entry name" value="MFS"/>
    <property type="match status" value="1"/>
</dbReference>
<accession>A0A4Q2UYT3</accession>
<protein>
    <recommendedName>
        <fullName evidence="8">Major facilitator superfamily (MFS) profile domain-containing protein</fullName>
    </recommendedName>
</protein>
<dbReference type="PANTHER" id="PTHR23504">
    <property type="entry name" value="MAJOR FACILITATOR SUPERFAMILY DOMAIN-CONTAINING PROTEIN 10"/>
    <property type="match status" value="1"/>
</dbReference>
<organism evidence="9 10">
    <name type="scientific">Fusarium oxysporum f. sp. narcissi</name>
    <dbReference type="NCBI Taxonomy" id="451672"/>
    <lineage>
        <taxon>Eukaryota</taxon>
        <taxon>Fungi</taxon>
        <taxon>Dikarya</taxon>
        <taxon>Ascomycota</taxon>
        <taxon>Pezizomycotina</taxon>
        <taxon>Sordariomycetes</taxon>
        <taxon>Hypocreomycetidae</taxon>
        <taxon>Hypocreales</taxon>
        <taxon>Nectriaceae</taxon>
        <taxon>Fusarium</taxon>
        <taxon>Fusarium oxysporum species complex</taxon>
    </lineage>
</organism>
<feature type="transmembrane region" description="Helical" evidence="7">
    <location>
        <begin position="76"/>
        <end position="95"/>
    </location>
</feature>
<evidence type="ECO:0000259" key="8">
    <source>
        <dbReference type="PROSITE" id="PS50850"/>
    </source>
</evidence>
<dbReference type="Gene3D" id="1.20.1250.20">
    <property type="entry name" value="MFS general substrate transporter like domains"/>
    <property type="match status" value="1"/>
</dbReference>
<feature type="transmembrane region" description="Helical" evidence="7">
    <location>
        <begin position="107"/>
        <end position="126"/>
    </location>
</feature>
<evidence type="ECO:0000256" key="7">
    <source>
        <dbReference type="SAM" id="Phobius"/>
    </source>
</evidence>
<evidence type="ECO:0000313" key="9">
    <source>
        <dbReference type="EMBL" id="RYC77408.1"/>
    </source>
</evidence>
<sequence>MHLTSNNTGARSGPAITAQEQVTWRNMPNKWQLSVIAAARITELLSERSQATYMFYLLQSFAALGSTSESQAVSQAGILMASWAAAQSIAAVWWGRAANSPRLGRKGVILIGLAGTFVSGLGSGFAQSFNQLLALKVIAGVLNTNLGIMRTMIGETTPPRFESKAFLVLPMCLNIGEVLGPL</sequence>
<dbReference type="SUPFAM" id="SSF103473">
    <property type="entry name" value="MFS general substrate transporter"/>
    <property type="match status" value="1"/>
</dbReference>
<evidence type="ECO:0000256" key="6">
    <source>
        <dbReference type="ARBA" id="ARBA00023180"/>
    </source>
</evidence>
<evidence type="ECO:0000256" key="3">
    <source>
        <dbReference type="ARBA" id="ARBA00022692"/>
    </source>
</evidence>
<dbReference type="Proteomes" id="UP000290540">
    <property type="component" value="Unassembled WGS sequence"/>
</dbReference>
<evidence type="ECO:0000256" key="4">
    <source>
        <dbReference type="ARBA" id="ARBA00022989"/>
    </source>
</evidence>
<feature type="domain" description="Major facilitator superfamily (MFS) profile" evidence="8">
    <location>
        <begin position="35"/>
        <end position="182"/>
    </location>
</feature>
<evidence type="ECO:0000313" key="10">
    <source>
        <dbReference type="Proteomes" id="UP000290540"/>
    </source>
</evidence>
<comment type="subcellular location">
    <subcellularLocation>
        <location evidence="1">Membrane</location>
        <topology evidence="1">Multi-pass membrane protein</topology>
    </subcellularLocation>
</comment>
<dbReference type="EMBL" id="MQTW01002319">
    <property type="protein sequence ID" value="RYC77408.1"/>
    <property type="molecule type" value="Genomic_DNA"/>
</dbReference>
<keyword evidence="4 7" id="KW-1133">Transmembrane helix</keyword>
<comment type="caution">
    <text evidence="9">The sequence shown here is derived from an EMBL/GenBank/DDBJ whole genome shotgun (WGS) entry which is preliminary data.</text>
</comment>
<keyword evidence="5 7" id="KW-0472">Membrane</keyword>
<dbReference type="InterPro" id="IPR020846">
    <property type="entry name" value="MFS_dom"/>
</dbReference>